<organism evidence="1">
    <name type="scientific">uncultured Adhaeribacter sp</name>
    <dbReference type="NCBI Taxonomy" id="448109"/>
    <lineage>
        <taxon>Bacteria</taxon>
        <taxon>Pseudomonadati</taxon>
        <taxon>Bacteroidota</taxon>
        <taxon>Cytophagia</taxon>
        <taxon>Cytophagales</taxon>
        <taxon>Hymenobacteraceae</taxon>
        <taxon>Adhaeribacter</taxon>
        <taxon>environmental samples</taxon>
    </lineage>
</organism>
<reference evidence="1" key="1">
    <citation type="submission" date="2020-02" db="EMBL/GenBank/DDBJ databases">
        <authorList>
            <person name="Meier V. D."/>
        </authorList>
    </citation>
    <scope>NUCLEOTIDE SEQUENCE</scope>
    <source>
        <strain evidence="1">AVDCRST_MAG95</strain>
    </source>
</reference>
<proteinExistence type="predicted"/>
<feature type="non-terminal residue" evidence="1">
    <location>
        <position position="1"/>
    </location>
</feature>
<sequence>EQGVYYKRFLFTDQNRFTGASVKRSVTGASQTRASFQTGV</sequence>
<protein>
    <submittedName>
        <fullName evidence="1">Uncharacterized protein</fullName>
    </submittedName>
</protein>
<gene>
    <name evidence="1" type="ORF">AVDCRST_MAG95-3111</name>
</gene>
<evidence type="ECO:0000313" key="1">
    <source>
        <dbReference type="EMBL" id="CAA9277794.1"/>
    </source>
</evidence>
<dbReference type="AlphaFoldDB" id="A0A6J4JED3"/>
<feature type="non-terminal residue" evidence="1">
    <location>
        <position position="40"/>
    </location>
</feature>
<accession>A0A6J4JED3</accession>
<name>A0A6J4JED3_9BACT</name>
<dbReference type="EMBL" id="CADCTJ010000981">
    <property type="protein sequence ID" value="CAA9277794.1"/>
    <property type="molecule type" value="Genomic_DNA"/>
</dbReference>